<evidence type="ECO:0000256" key="9">
    <source>
        <dbReference type="ARBA" id="ARBA00023679"/>
    </source>
</evidence>
<evidence type="ECO:0000256" key="4">
    <source>
        <dbReference type="ARBA" id="ARBA00012381"/>
    </source>
</evidence>
<keyword evidence="8" id="KW-0520">NAD</keyword>
<dbReference type="Gene3D" id="3.90.79.20">
    <property type="match status" value="1"/>
</dbReference>
<evidence type="ECO:0000313" key="11">
    <source>
        <dbReference type="EMBL" id="NLS09477.1"/>
    </source>
</evidence>
<gene>
    <name evidence="11" type="primary">nudC</name>
    <name evidence="11" type="ORF">HGQ17_05535</name>
</gene>
<accession>A0A7X8TIN7</accession>
<dbReference type="InterPro" id="IPR000086">
    <property type="entry name" value="NUDIX_hydrolase_dom"/>
</dbReference>
<comment type="caution">
    <text evidence="11">The sequence shown here is derived from an EMBL/GenBank/DDBJ whole genome shotgun (WGS) entry which is preliminary data.</text>
</comment>
<evidence type="ECO:0000256" key="3">
    <source>
        <dbReference type="ARBA" id="ARBA00009595"/>
    </source>
</evidence>
<comment type="cofactor">
    <cofactor evidence="2">
        <name>Zn(2+)</name>
        <dbReference type="ChEBI" id="CHEBI:29105"/>
    </cofactor>
</comment>
<evidence type="ECO:0000259" key="10">
    <source>
        <dbReference type="PROSITE" id="PS51462"/>
    </source>
</evidence>
<dbReference type="NCBIfam" id="NF001299">
    <property type="entry name" value="PRK00241.1"/>
    <property type="match status" value="1"/>
</dbReference>
<proteinExistence type="inferred from homology"/>
<dbReference type="InterPro" id="IPR015375">
    <property type="entry name" value="NADH_PPase-like_N"/>
</dbReference>
<dbReference type="InterPro" id="IPR015376">
    <property type="entry name" value="Znr_NADH_PPase"/>
</dbReference>
<dbReference type="InterPro" id="IPR015797">
    <property type="entry name" value="NUDIX_hydrolase-like_dom_sf"/>
</dbReference>
<comment type="catalytic activity">
    <reaction evidence="9">
        <text>a 5'-end NAD(+)-phospho-ribonucleoside in mRNA + H2O = a 5'-end phospho-adenosine-phospho-ribonucleoside in mRNA + beta-nicotinamide D-ribonucleotide + 2 H(+)</text>
        <dbReference type="Rhea" id="RHEA:60876"/>
        <dbReference type="Rhea" id="RHEA-COMP:15698"/>
        <dbReference type="Rhea" id="RHEA-COMP:15719"/>
        <dbReference type="ChEBI" id="CHEBI:14649"/>
        <dbReference type="ChEBI" id="CHEBI:15377"/>
        <dbReference type="ChEBI" id="CHEBI:15378"/>
        <dbReference type="ChEBI" id="CHEBI:144029"/>
        <dbReference type="ChEBI" id="CHEBI:144051"/>
    </reaction>
    <physiologicalReaction direction="left-to-right" evidence="9">
        <dbReference type="Rhea" id="RHEA:60877"/>
    </physiologicalReaction>
</comment>
<dbReference type="GO" id="GO:0046872">
    <property type="term" value="F:metal ion binding"/>
    <property type="evidence" value="ECO:0007669"/>
    <property type="project" value="UniProtKB-KW"/>
</dbReference>
<organism evidence="11 12">
    <name type="scientific">Nesterenkonia sedimenti</name>
    <dbReference type="NCBI Taxonomy" id="1463632"/>
    <lineage>
        <taxon>Bacteria</taxon>
        <taxon>Bacillati</taxon>
        <taxon>Actinomycetota</taxon>
        <taxon>Actinomycetes</taxon>
        <taxon>Micrococcales</taxon>
        <taxon>Micrococcaceae</taxon>
        <taxon>Nesterenkonia</taxon>
    </lineage>
</organism>
<dbReference type="EC" id="3.6.1.22" evidence="4"/>
<dbReference type="GO" id="GO:0019677">
    <property type="term" value="P:NAD+ catabolic process"/>
    <property type="evidence" value="ECO:0007669"/>
    <property type="project" value="TreeGrafter"/>
</dbReference>
<evidence type="ECO:0000256" key="6">
    <source>
        <dbReference type="ARBA" id="ARBA00022801"/>
    </source>
</evidence>
<keyword evidence="5" id="KW-0479">Metal-binding</keyword>
<dbReference type="PANTHER" id="PTHR42904">
    <property type="entry name" value="NUDIX HYDROLASE, NUDC SUBFAMILY"/>
    <property type="match status" value="1"/>
</dbReference>
<dbReference type="Pfam" id="PF00293">
    <property type="entry name" value="NUDIX"/>
    <property type="match status" value="1"/>
</dbReference>
<keyword evidence="7" id="KW-0460">Magnesium</keyword>
<dbReference type="GO" id="GO:0005829">
    <property type="term" value="C:cytosol"/>
    <property type="evidence" value="ECO:0007669"/>
    <property type="project" value="TreeGrafter"/>
</dbReference>
<dbReference type="CDD" id="cd03429">
    <property type="entry name" value="NUDIX_NADH_pyrophosphatase_Nudt13"/>
    <property type="match status" value="1"/>
</dbReference>
<evidence type="ECO:0000256" key="1">
    <source>
        <dbReference type="ARBA" id="ARBA00001946"/>
    </source>
</evidence>
<name>A0A7X8TIN7_9MICC</name>
<keyword evidence="12" id="KW-1185">Reference proteome</keyword>
<dbReference type="Gene3D" id="3.90.79.10">
    <property type="entry name" value="Nucleoside Triphosphate Pyrophosphohydrolase"/>
    <property type="match status" value="1"/>
</dbReference>
<dbReference type="SUPFAM" id="SSF55811">
    <property type="entry name" value="Nudix"/>
    <property type="match status" value="1"/>
</dbReference>
<dbReference type="Pfam" id="PF09296">
    <property type="entry name" value="NUDIX-like"/>
    <property type="match status" value="1"/>
</dbReference>
<dbReference type="Pfam" id="PF09297">
    <property type="entry name" value="Zn_ribbon_NUD"/>
    <property type="match status" value="1"/>
</dbReference>
<dbReference type="InterPro" id="IPR049734">
    <property type="entry name" value="NudC-like_C"/>
</dbReference>
<evidence type="ECO:0000256" key="7">
    <source>
        <dbReference type="ARBA" id="ARBA00022842"/>
    </source>
</evidence>
<dbReference type="PANTHER" id="PTHR42904:SF6">
    <property type="entry name" value="NAD-CAPPED RNA HYDROLASE NUDT12"/>
    <property type="match status" value="1"/>
</dbReference>
<dbReference type="AlphaFoldDB" id="A0A7X8TIN7"/>
<keyword evidence="6 11" id="KW-0378">Hydrolase</keyword>
<sequence length="327" mass="36298">MPTPPQTSDRPEQWLDLPQSQHLIDRRASEREQADWLQHVWGSPNTLVLRLRQRRAPVPAQPSADSPGLILQPPAGALPEGLVYLGAAREPELYGVTATDRDEPVHLLVEAAAEETEEDPEVSWVSLRAALALLEPFYLGLFTQALAISNWHATAVFCGTCGDRTVSRSSGWMRFCSSCSTDHFPRMNPAIITAVVDDQDRLLLGSAYQWEERRYSTFAGFVEAGEALEDTVVREVQEEAGVVVREAQYLGSQPWPFPAQLMLGFVARVESADTARPDDDEIRSVLAFTRQELAEAVSTGEVKIPLRGSISRALIEHWYGARIPDPQ</sequence>
<dbReference type="GO" id="GO:0035529">
    <property type="term" value="F:NADH pyrophosphatase activity"/>
    <property type="evidence" value="ECO:0007669"/>
    <property type="project" value="TreeGrafter"/>
</dbReference>
<dbReference type="PROSITE" id="PS00893">
    <property type="entry name" value="NUDIX_BOX"/>
    <property type="match status" value="1"/>
</dbReference>
<dbReference type="InterPro" id="IPR020084">
    <property type="entry name" value="NUDIX_hydrolase_CS"/>
</dbReference>
<dbReference type="Proteomes" id="UP000523139">
    <property type="component" value="Unassembled WGS sequence"/>
</dbReference>
<dbReference type="EMBL" id="JABAHY010000003">
    <property type="protein sequence ID" value="NLS09477.1"/>
    <property type="molecule type" value="Genomic_DNA"/>
</dbReference>
<feature type="domain" description="Nudix hydrolase" evidence="10">
    <location>
        <begin position="185"/>
        <end position="310"/>
    </location>
</feature>
<reference evidence="11 12" key="1">
    <citation type="submission" date="2020-04" db="EMBL/GenBank/DDBJ databases">
        <title>Nesterenkonia sp. nov., isolated from marine sediment.</title>
        <authorList>
            <person name="Zhang G."/>
        </authorList>
    </citation>
    <scope>NUCLEOTIDE SEQUENCE [LARGE SCALE GENOMIC DNA]</scope>
    <source>
        <strain evidence="11 12">MY13</strain>
    </source>
</reference>
<protein>
    <recommendedName>
        <fullName evidence="4">NAD(+) diphosphatase</fullName>
        <ecNumber evidence="4">3.6.1.22</ecNumber>
    </recommendedName>
</protein>
<dbReference type="GO" id="GO:0006742">
    <property type="term" value="P:NADP+ catabolic process"/>
    <property type="evidence" value="ECO:0007669"/>
    <property type="project" value="TreeGrafter"/>
</dbReference>
<evidence type="ECO:0000256" key="2">
    <source>
        <dbReference type="ARBA" id="ARBA00001947"/>
    </source>
</evidence>
<dbReference type="RefSeq" id="WP_168886970.1">
    <property type="nucleotide sequence ID" value="NZ_JABAHY010000003.1"/>
</dbReference>
<dbReference type="InterPro" id="IPR050241">
    <property type="entry name" value="NAD-cap_RNA_hydrolase_NudC"/>
</dbReference>
<dbReference type="PROSITE" id="PS51462">
    <property type="entry name" value="NUDIX"/>
    <property type="match status" value="1"/>
</dbReference>
<comment type="similarity">
    <text evidence="3">Belongs to the Nudix hydrolase family. NudC subfamily.</text>
</comment>
<evidence type="ECO:0000256" key="8">
    <source>
        <dbReference type="ARBA" id="ARBA00023027"/>
    </source>
</evidence>
<evidence type="ECO:0000313" key="12">
    <source>
        <dbReference type="Proteomes" id="UP000523139"/>
    </source>
</evidence>
<comment type="cofactor">
    <cofactor evidence="1">
        <name>Mg(2+)</name>
        <dbReference type="ChEBI" id="CHEBI:18420"/>
    </cofactor>
</comment>
<evidence type="ECO:0000256" key="5">
    <source>
        <dbReference type="ARBA" id="ARBA00022723"/>
    </source>
</evidence>